<feature type="chain" id="PRO_5016275792" evidence="1">
    <location>
        <begin position="23"/>
        <end position="156"/>
    </location>
</feature>
<dbReference type="RefSeq" id="WP_170146304.1">
    <property type="nucleotide sequence ID" value="NZ_CBCSGC010000154.1"/>
</dbReference>
<feature type="signal peptide" evidence="1">
    <location>
        <begin position="1"/>
        <end position="22"/>
    </location>
</feature>
<protein>
    <submittedName>
        <fullName evidence="2">Uncharacterized protein</fullName>
    </submittedName>
</protein>
<proteinExistence type="predicted"/>
<keyword evidence="3" id="KW-1185">Reference proteome</keyword>
<organism evidence="2 3">
    <name type="scientific">Paracidovorax anthurii</name>
    <dbReference type="NCBI Taxonomy" id="78229"/>
    <lineage>
        <taxon>Bacteria</taxon>
        <taxon>Pseudomonadati</taxon>
        <taxon>Pseudomonadota</taxon>
        <taxon>Betaproteobacteria</taxon>
        <taxon>Burkholderiales</taxon>
        <taxon>Comamonadaceae</taxon>
        <taxon>Paracidovorax</taxon>
    </lineage>
</organism>
<evidence type="ECO:0000313" key="2">
    <source>
        <dbReference type="EMBL" id="RAR76194.1"/>
    </source>
</evidence>
<name>A0A328YS02_9BURK</name>
<dbReference type="EMBL" id="QLTA01000052">
    <property type="protein sequence ID" value="RAR76194.1"/>
    <property type="molecule type" value="Genomic_DNA"/>
</dbReference>
<dbReference type="AlphaFoldDB" id="A0A328YS02"/>
<sequence>MALKQCVATALCAAALVPVTRAQDLNLDEPARKPYRIGTVASVQITRAAAESAAGETASCAGTRHLTQRDVRRFLAHARPISRRGYLQDHFLTGDCYTEAKVTFKDGRTIRLGIANDAGTALLTPIVRGQEQEPGHYLRCAQCAGLLDRPDRLPTQ</sequence>
<accession>A0A328YS02</accession>
<keyword evidence="1" id="KW-0732">Signal</keyword>
<gene>
    <name evidence="2" type="ORF">AX018_10523</name>
</gene>
<evidence type="ECO:0000313" key="3">
    <source>
        <dbReference type="Proteomes" id="UP000248856"/>
    </source>
</evidence>
<comment type="caution">
    <text evidence="2">The sequence shown here is derived from an EMBL/GenBank/DDBJ whole genome shotgun (WGS) entry which is preliminary data.</text>
</comment>
<reference evidence="2 3" key="1">
    <citation type="submission" date="2018-06" db="EMBL/GenBank/DDBJ databases">
        <title>Genomic Encyclopedia of Archaeal and Bacterial Type Strains, Phase II (KMG-II): from individual species to whole genera.</title>
        <authorList>
            <person name="Goeker M."/>
        </authorList>
    </citation>
    <scope>NUCLEOTIDE SEQUENCE [LARGE SCALE GENOMIC DNA]</scope>
    <source>
        <strain evidence="2 3">CFPB 3232</strain>
    </source>
</reference>
<dbReference type="Proteomes" id="UP000248856">
    <property type="component" value="Unassembled WGS sequence"/>
</dbReference>
<evidence type="ECO:0000256" key="1">
    <source>
        <dbReference type="SAM" id="SignalP"/>
    </source>
</evidence>